<dbReference type="SUPFAM" id="SSF50965">
    <property type="entry name" value="Galactose oxidase, central domain"/>
    <property type="match status" value="2"/>
</dbReference>
<dbReference type="Gene3D" id="2.120.10.80">
    <property type="entry name" value="Kelch-type beta propeller"/>
    <property type="match status" value="1"/>
</dbReference>
<dbReference type="RefSeq" id="WP_189132675.1">
    <property type="nucleotide sequence ID" value="NZ_BMMS01000014.1"/>
</dbReference>
<dbReference type="InterPro" id="IPR015915">
    <property type="entry name" value="Kelch-typ_b-propeller"/>
</dbReference>
<organism evidence="1 2">
    <name type="scientific">Wenjunlia tyrosinilytica</name>
    <dbReference type="NCBI Taxonomy" id="1544741"/>
    <lineage>
        <taxon>Bacteria</taxon>
        <taxon>Bacillati</taxon>
        <taxon>Actinomycetota</taxon>
        <taxon>Actinomycetes</taxon>
        <taxon>Kitasatosporales</taxon>
        <taxon>Streptomycetaceae</taxon>
        <taxon>Wenjunlia</taxon>
    </lineage>
</organism>
<keyword evidence="2" id="KW-1185">Reference proteome</keyword>
<accession>A0A917ZQY4</accession>
<evidence type="ECO:0000313" key="1">
    <source>
        <dbReference type="EMBL" id="GGO90330.1"/>
    </source>
</evidence>
<gene>
    <name evidence="1" type="ORF">GCM10012280_35610</name>
</gene>
<proteinExistence type="predicted"/>
<dbReference type="AlphaFoldDB" id="A0A917ZQY4"/>
<comment type="caution">
    <text evidence="1">The sequence shown here is derived from an EMBL/GenBank/DDBJ whole genome shotgun (WGS) entry which is preliminary data.</text>
</comment>
<protein>
    <submittedName>
        <fullName evidence="1">Uncharacterized protein</fullName>
    </submittedName>
</protein>
<dbReference type="InterPro" id="IPR011043">
    <property type="entry name" value="Gal_Oxase/kelch_b-propeller"/>
</dbReference>
<name>A0A917ZQY4_9ACTN</name>
<reference evidence="1" key="2">
    <citation type="submission" date="2020-09" db="EMBL/GenBank/DDBJ databases">
        <authorList>
            <person name="Sun Q."/>
            <person name="Zhou Y."/>
        </authorList>
    </citation>
    <scope>NUCLEOTIDE SEQUENCE</scope>
    <source>
        <strain evidence="1">CGMCC 4.7201</strain>
    </source>
</reference>
<dbReference type="Proteomes" id="UP000641932">
    <property type="component" value="Unassembled WGS sequence"/>
</dbReference>
<dbReference type="EMBL" id="BMMS01000014">
    <property type="protein sequence ID" value="GGO90330.1"/>
    <property type="molecule type" value="Genomic_DNA"/>
</dbReference>
<reference evidence="1" key="1">
    <citation type="journal article" date="2014" name="Int. J. Syst. Evol. Microbiol.">
        <title>Complete genome sequence of Corynebacterium casei LMG S-19264T (=DSM 44701T), isolated from a smear-ripened cheese.</title>
        <authorList>
            <consortium name="US DOE Joint Genome Institute (JGI-PGF)"/>
            <person name="Walter F."/>
            <person name="Albersmeier A."/>
            <person name="Kalinowski J."/>
            <person name="Ruckert C."/>
        </authorList>
    </citation>
    <scope>NUCLEOTIDE SEQUENCE</scope>
    <source>
        <strain evidence="1">CGMCC 4.7201</strain>
    </source>
</reference>
<evidence type="ECO:0000313" key="2">
    <source>
        <dbReference type="Proteomes" id="UP000641932"/>
    </source>
</evidence>
<sequence length="387" mass="40893">MSVRTAREVDKPRRRFVRAALPTALAALALALAGLVGVVPDSGAGPAPPKASTVARAGTWQQTPVPVEKGDITAVAALGEDRAWAIGYRLKGISELEPLALRWDGASWTQESTLPAGSFPQVLAVRSADDIWAAGMDTAHWDGRKWTTRTLQQDTAGRLYPDAMATGADGKVWLAGRAVPGSVKNGVPAIQSWDGTRWQKQTLPDVGKGELSSVVVVSSDDVWAAGATYATDDEAQTALLLHWDGTSWKKVAAPPSTGRAGTWFGAMTALGPDDVWAVGGATSEGSDRPFAAHWDGKRWQVTPTPDVADGRLRSVGRTKDGGLWAIGGKGNVSTALRWDRAARKWTKAPAPDVVVRASAVVPDTSALWTVGIAKKGDLVPRITRFTG</sequence>